<dbReference type="Pfam" id="PF13715">
    <property type="entry name" value="CarbopepD_reg_2"/>
    <property type="match status" value="1"/>
</dbReference>
<evidence type="ECO:0000313" key="2">
    <source>
        <dbReference type="Proteomes" id="UP001176883"/>
    </source>
</evidence>
<dbReference type="Proteomes" id="UP001176883">
    <property type="component" value="Unassembled WGS sequence"/>
</dbReference>
<dbReference type="EMBL" id="JAUOEK010000178">
    <property type="protein sequence ID" value="MDO5971902.1"/>
    <property type="molecule type" value="Genomic_DNA"/>
</dbReference>
<dbReference type="SUPFAM" id="SSF49464">
    <property type="entry name" value="Carboxypeptidase regulatory domain-like"/>
    <property type="match status" value="1"/>
</dbReference>
<dbReference type="RefSeq" id="WP_303279618.1">
    <property type="nucleotide sequence ID" value="NZ_JAUOEK010000178.1"/>
</dbReference>
<comment type="caution">
    <text evidence="1">The sequence shown here is derived from an EMBL/GenBank/DDBJ whole genome shotgun (WGS) entry which is preliminary data.</text>
</comment>
<gene>
    <name evidence="1" type="ORF">Q4Q35_19035</name>
</gene>
<proteinExistence type="predicted"/>
<evidence type="ECO:0000313" key="1">
    <source>
        <dbReference type="EMBL" id="MDO5971902.1"/>
    </source>
</evidence>
<name>A0ABT8WFP4_9FLAO</name>
<keyword evidence="2" id="KW-1185">Reference proteome</keyword>
<organism evidence="1 2">
    <name type="scientific">Flavivirga aquimarina</name>
    <dbReference type="NCBI Taxonomy" id="2027862"/>
    <lineage>
        <taxon>Bacteria</taxon>
        <taxon>Pseudomonadati</taxon>
        <taxon>Bacteroidota</taxon>
        <taxon>Flavobacteriia</taxon>
        <taxon>Flavobacteriales</taxon>
        <taxon>Flavobacteriaceae</taxon>
        <taxon>Flavivirga</taxon>
    </lineage>
</organism>
<reference evidence="1" key="1">
    <citation type="submission" date="2023-07" db="EMBL/GenBank/DDBJ databases">
        <title>Two novel species in the genus Flavivirga.</title>
        <authorList>
            <person name="Kwon K."/>
        </authorList>
    </citation>
    <scope>NUCLEOTIDE SEQUENCE</scope>
    <source>
        <strain evidence="1">KCTC 52353</strain>
    </source>
</reference>
<dbReference type="InterPro" id="IPR008969">
    <property type="entry name" value="CarboxyPept-like_regulatory"/>
</dbReference>
<accession>A0ABT8WFP4</accession>
<sequence length="617" mass="71981">MNLLKLFQRIFIASITLLSFQICLSQTIKVQGKVVDKNDTPLPIVHLRFEGTYIGTVSNENGEFEIACDLETSKKRLVISLIGYETKKIVLSKGFNKIILAENITQLNAVTLFSRDYARELIEKAINAIPRNYPKIEERHKGFFREIIHREQGEKPVYIIETTLESIKKPYKIRRRSGDVKLIEFRKYESQQLDSLHRRIYAGAHHIHRFDIVSRREAFLSNLSGFKYKIKDTLRQQGNDVYKIYFQNKNKLSGHVYVMDSSYAIIKAELNNYSYSKSSLKGRQYLNYTVTYEQDENQVWRFKRSNYETAFKQRGKLFKLSSDYVTTEVEPNKIGITYSDRLQFGDILLYEPKKYEPNFWDSYNIILPDEKSENLFRSIDYSKTNNAKKTLNKFLRILLRFRQEAWFTWTSIDVASNMVVFENPALEIQQGLSTTEENVYGLTYSLLYEFKPNFFLGYSNKSSISKSGIVSHDLSISRSINLNPNGRPIFVVPRMNFGYQELKYSIGNFYTTGDFKINGKSFKNGETDVFLSQRNFRLQPNLVFDIEKSNRLSFMVSFGYNFPLKERIGLLFHEKEGFFLFRKKTFIKNGDESLSIERSNGSLKNNISISAGIAIHI</sequence>
<protein>
    <submittedName>
        <fullName evidence="1">Carboxypeptidase-like regulatory domain-containing protein</fullName>
    </submittedName>
</protein>